<feature type="compositionally biased region" description="Basic and acidic residues" evidence="1">
    <location>
        <begin position="14"/>
        <end position="33"/>
    </location>
</feature>
<sequence>MFPDPIPDPGGTLEHLDGRQDVLDHHPQDDVDRIISRWREQHHPERDR</sequence>
<dbReference type="AlphaFoldDB" id="A0A370I968"/>
<dbReference type="RefSeq" id="WP_156524935.1">
    <property type="nucleotide sequence ID" value="NZ_QQBC01000003.1"/>
</dbReference>
<proteinExistence type="predicted"/>
<dbReference type="Proteomes" id="UP000254869">
    <property type="component" value="Unassembled WGS sequence"/>
</dbReference>
<evidence type="ECO:0000313" key="2">
    <source>
        <dbReference type="EMBL" id="RDI67160.1"/>
    </source>
</evidence>
<feature type="region of interest" description="Disordered" evidence="1">
    <location>
        <begin position="1"/>
        <end position="33"/>
    </location>
</feature>
<accession>A0A370I968</accession>
<comment type="caution">
    <text evidence="2">The sequence shown here is derived from an EMBL/GenBank/DDBJ whole genome shotgun (WGS) entry which is preliminary data.</text>
</comment>
<protein>
    <submittedName>
        <fullName evidence="2">Uncharacterized protein</fullName>
    </submittedName>
</protein>
<organism evidence="2 3">
    <name type="scientific">Nocardia pseudobrasiliensis</name>
    <dbReference type="NCBI Taxonomy" id="45979"/>
    <lineage>
        <taxon>Bacteria</taxon>
        <taxon>Bacillati</taxon>
        <taxon>Actinomycetota</taxon>
        <taxon>Actinomycetes</taxon>
        <taxon>Mycobacteriales</taxon>
        <taxon>Nocardiaceae</taxon>
        <taxon>Nocardia</taxon>
    </lineage>
</organism>
<gene>
    <name evidence="2" type="ORF">DFR76_103231</name>
</gene>
<dbReference type="EMBL" id="QQBC01000003">
    <property type="protein sequence ID" value="RDI67160.1"/>
    <property type="molecule type" value="Genomic_DNA"/>
</dbReference>
<evidence type="ECO:0000313" key="3">
    <source>
        <dbReference type="Proteomes" id="UP000254869"/>
    </source>
</evidence>
<reference evidence="2 3" key="1">
    <citation type="submission" date="2018-07" db="EMBL/GenBank/DDBJ databases">
        <title>Genomic Encyclopedia of Type Strains, Phase IV (KMG-IV): sequencing the most valuable type-strain genomes for metagenomic binning, comparative biology and taxonomic classification.</title>
        <authorList>
            <person name="Goeker M."/>
        </authorList>
    </citation>
    <scope>NUCLEOTIDE SEQUENCE [LARGE SCALE GENOMIC DNA]</scope>
    <source>
        <strain evidence="2 3">DSM 44290</strain>
    </source>
</reference>
<keyword evidence="3" id="KW-1185">Reference proteome</keyword>
<name>A0A370I968_9NOCA</name>
<evidence type="ECO:0000256" key="1">
    <source>
        <dbReference type="SAM" id="MobiDB-lite"/>
    </source>
</evidence>